<comment type="caution">
    <text evidence="3">The sequence shown here is derived from an EMBL/GenBank/DDBJ whole genome shotgun (WGS) entry which is preliminary data.</text>
</comment>
<proteinExistence type="predicted"/>
<feature type="domain" description="Solute-binding protein family 5" evidence="2">
    <location>
        <begin position="88"/>
        <end position="422"/>
    </location>
</feature>
<evidence type="ECO:0000259" key="2">
    <source>
        <dbReference type="Pfam" id="PF00496"/>
    </source>
</evidence>
<dbReference type="PIRSF" id="PIRSF002741">
    <property type="entry name" value="MppA"/>
    <property type="match status" value="1"/>
</dbReference>
<evidence type="ECO:0000313" key="4">
    <source>
        <dbReference type="Proteomes" id="UP001596266"/>
    </source>
</evidence>
<dbReference type="Proteomes" id="UP001596266">
    <property type="component" value="Unassembled WGS sequence"/>
</dbReference>
<gene>
    <name evidence="3" type="ORF">ACFP57_11320</name>
</gene>
<keyword evidence="1" id="KW-0732">Signal</keyword>
<dbReference type="EMBL" id="JBHSUA010000021">
    <property type="protein sequence ID" value="MFC6397566.1"/>
    <property type="molecule type" value="Genomic_DNA"/>
</dbReference>
<organism evidence="3 4">
    <name type="scientific">Luteococcus sanguinis</name>
    <dbReference type="NCBI Taxonomy" id="174038"/>
    <lineage>
        <taxon>Bacteria</taxon>
        <taxon>Bacillati</taxon>
        <taxon>Actinomycetota</taxon>
        <taxon>Actinomycetes</taxon>
        <taxon>Propionibacteriales</taxon>
        <taxon>Propionibacteriaceae</taxon>
        <taxon>Luteococcus</taxon>
    </lineage>
</organism>
<dbReference type="InterPro" id="IPR039424">
    <property type="entry name" value="SBP_5"/>
</dbReference>
<dbReference type="SUPFAM" id="SSF53850">
    <property type="entry name" value="Periplasmic binding protein-like II"/>
    <property type="match status" value="1"/>
</dbReference>
<protein>
    <submittedName>
        <fullName evidence="3">ABC transporter substrate-binding protein</fullName>
    </submittedName>
</protein>
<sequence>MTFDLQQIRMPRRTMLASTAVVGAGAALTACSDTPASQTNEEARALVVGATAEPQSMDPITQSGAAIAQVLLYNVYETLVKLDGEGNLKPLLAQSWSTSPDRLTYTFTLQPSAKFSDGTAVDAKTVVANIERVKSGAKTVTTPKAQMALVASATATDDRTVQVKLTRPSQEWLFNMASVTGMIAPTSSFATLATTPVGSGPFTFGAWKKGESVSLARNESYWGTAPRFDGATFRYFADANSMNAAMLAGDIDIISDLTAPEALGQFSDTSKYTVTEGTTNGEVVLGFNQGPKGNAALKKVKVRQAICHAIDRKALLATVWGGKGTLIGSMVPPTDPWYEDLSSTYAFDVAKAKALLKEAGETNLSLRLRVPTLPYGPTAAQFITSALKTVGITVKVDEIDFPTWLKEVYTDGNYDMTIVNHVEPHDIFSFANPDYYWHYSNAEFTKLVTDADQAETDVYVSKMKQAAKLLATDAAACWLWLFPHLVISKADITGVQANATSSSFDLTVLASRNG</sequence>
<dbReference type="Pfam" id="PF00496">
    <property type="entry name" value="SBP_bac_5"/>
    <property type="match status" value="1"/>
</dbReference>
<evidence type="ECO:0000256" key="1">
    <source>
        <dbReference type="ARBA" id="ARBA00022729"/>
    </source>
</evidence>
<dbReference type="Gene3D" id="3.10.105.10">
    <property type="entry name" value="Dipeptide-binding Protein, Domain 3"/>
    <property type="match status" value="1"/>
</dbReference>
<dbReference type="RefSeq" id="WP_343886275.1">
    <property type="nucleotide sequence ID" value="NZ_BAAAKI010000013.1"/>
</dbReference>
<dbReference type="PROSITE" id="PS51318">
    <property type="entry name" value="TAT"/>
    <property type="match status" value="1"/>
</dbReference>
<keyword evidence="4" id="KW-1185">Reference proteome</keyword>
<dbReference type="InterPro" id="IPR000914">
    <property type="entry name" value="SBP_5_dom"/>
</dbReference>
<name>A0ABW1X324_9ACTN</name>
<accession>A0ABW1X324</accession>
<dbReference type="Gene3D" id="3.40.190.10">
    <property type="entry name" value="Periplasmic binding protein-like II"/>
    <property type="match status" value="1"/>
</dbReference>
<reference evidence="4" key="1">
    <citation type="journal article" date="2019" name="Int. J. Syst. Evol. Microbiol.">
        <title>The Global Catalogue of Microorganisms (GCM) 10K type strain sequencing project: providing services to taxonomists for standard genome sequencing and annotation.</title>
        <authorList>
            <consortium name="The Broad Institute Genomics Platform"/>
            <consortium name="The Broad Institute Genome Sequencing Center for Infectious Disease"/>
            <person name="Wu L."/>
            <person name="Ma J."/>
        </authorList>
    </citation>
    <scope>NUCLEOTIDE SEQUENCE [LARGE SCALE GENOMIC DNA]</scope>
    <source>
        <strain evidence="4">CGMCC 1.15277</strain>
    </source>
</reference>
<evidence type="ECO:0000313" key="3">
    <source>
        <dbReference type="EMBL" id="MFC6397566.1"/>
    </source>
</evidence>
<dbReference type="InterPro" id="IPR006311">
    <property type="entry name" value="TAT_signal"/>
</dbReference>
<dbReference type="PANTHER" id="PTHR30290:SF38">
    <property type="entry name" value="D,D-DIPEPTIDE-BINDING PERIPLASMIC PROTEIN DDPA-RELATED"/>
    <property type="match status" value="1"/>
</dbReference>
<dbReference type="CDD" id="cd08494">
    <property type="entry name" value="PBP2_NikA_DppA_OppA_like_6"/>
    <property type="match status" value="1"/>
</dbReference>
<dbReference type="InterPro" id="IPR030678">
    <property type="entry name" value="Peptide/Ni-bd"/>
</dbReference>
<dbReference type="PANTHER" id="PTHR30290">
    <property type="entry name" value="PERIPLASMIC BINDING COMPONENT OF ABC TRANSPORTER"/>
    <property type="match status" value="1"/>
</dbReference>